<proteinExistence type="inferred from homology"/>
<feature type="non-terminal residue" evidence="3">
    <location>
        <position position="302"/>
    </location>
</feature>
<dbReference type="SUPFAM" id="SSF50156">
    <property type="entry name" value="PDZ domain-like"/>
    <property type="match status" value="1"/>
</dbReference>
<dbReference type="SMART" id="SM00228">
    <property type="entry name" value="PDZ"/>
    <property type="match status" value="1"/>
</dbReference>
<sequence>MASRNRSRSRDRHRNRYYGPVIREIERDSMPTTMFSVQMAHGSDMKTIPAFDSLPELYRKIREIYPDQPQEVLFCTVNSPKVDMDHLLSSSLGLGDVIYVHLVGETVTKNFTKTENNIGLTITDNGAGKAFIKRVREGSIGEREELSVGQQIARINGQDMIGMRHFDVARVLRNIDEGKQVELVLVNPFQSGFSFIAPRTNVKAPTKSVENGGMTLRIKTQGPSVIQAAPPDAALLAGINAIFENYLGVNDDQLALLLAEMAMVSQSFLELSAKVKESELAVFQLPDEFVFDVWGVLSDVRR</sequence>
<accession>A0AAV5VHQ4</accession>
<comment type="similarity">
    <text evidence="1">Belongs to the GIPC family.</text>
</comment>
<organism evidence="3 4">
    <name type="scientific">Pristionchus fissidentatus</name>
    <dbReference type="NCBI Taxonomy" id="1538716"/>
    <lineage>
        <taxon>Eukaryota</taxon>
        <taxon>Metazoa</taxon>
        <taxon>Ecdysozoa</taxon>
        <taxon>Nematoda</taxon>
        <taxon>Chromadorea</taxon>
        <taxon>Rhabditida</taxon>
        <taxon>Rhabditina</taxon>
        <taxon>Diplogasteromorpha</taxon>
        <taxon>Diplogasteroidea</taxon>
        <taxon>Neodiplogasteridae</taxon>
        <taxon>Pristionchus</taxon>
    </lineage>
</organism>
<dbReference type="Gene3D" id="2.30.42.10">
    <property type="match status" value="1"/>
</dbReference>
<reference evidence="3" key="1">
    <citation type="submission" date="2023-10" db="EMBL/GenBank/DDBJ databases">
        <title>Genome assembly of Pristionchus species.</title>
        <authorList>
            <person name="Yoshida K."/>
            <person name="Sommer R.J."/>
        </authorList>
    </citation>
    <scope>NUCLEOTIDE SEQUENCE</scope>
    <source>
        <strain evidence="3">RS5133</strain>
    </source>
</reference>
<gene>
    <name evidence="3" type="ORF">PFISCL1PPCAC_10223</name>
</gene>
<dbReference type="Proteomes" id="UP001432322">
    <property type="component" value="Unassembled WGS sequence"/>
</dbReference>
<evidence type="ECO:0000313" key="4">
    <source>
        <dbReference type="Proteomes" id="UP001432322"/>
    </source>
</evidence>
<dbReference type="InterPro" id="IPR001478">
    <property type="entry name" value="PDZ"/>
</dbReference>
<keyword evidence="4" id="KW-1185">Reference proteome</keyword>
<dbReference type="InterPro" id="IPR036034">
    <property type="entry name" value="PDZ_sf"/>
</dbReference>
<dbReference type="InterPro" id="IPR017379">
    <property type="entry name" value="GIPC1/2/3"/>
</dbReference>
<dbReference type="InterPro" id="IPR056814">
    <property type="entry name" value="GIPC1-3_GH1"/>
</dbReference>
<dbReference type="PROSITE" id="PS50106">
    <property type="entry name" value="PDZ"/>
    <property type="match status" value="1"/>
</dbReference>
<feature type="domain" description="PDZ" evidence="2">
    <location>
        <begin position="108"/>
        <end position="187"/>
    </location>
</feature>
<dbReference type="Pfam" id="PF25083">
    <property type="entry name" value="GIPC1_GH1"/>
    <property type="match status" value="1"/>
</dbReference>
<dbReference type="Pfam" id="PF25082">
    <property type="entry name" value="GIPC1_GH2"/>
    <property type="match status" value="1"/>
</dbReference>
<evidence type="ECO:0000313" key="3">
    <source>
        <dbReference type="EMBL" id="GMT18926.1"/>
    </source>
</evidence>
<evidence type="ECO:0000259" key="2">
    <source>
        <dbReference type="PROSITE" id="PS50106"/>
    </source>
</evidence>
<dbReference type="Pfam" id="PF00595">
    <property type="entry name" value="PDZ"/>
    <property type="match status" value="1"/>
</dbReference>
<evidence type="ECO:0000256" key="1">
    <source>
        <dbReference type="ARBA" id="ARBA00009011"/>
    </source>
</evidence>
<dbReference type="PANTHER" id="PTHR12259:SF1">
    <property type="entry name" value="GH21964P"/>
    <property type="match status" value="1"/>
</dbReference>
<dbReference type="PANTHER" id="PTHR12259">
    <property type="entry name" value="RGS-GAIP INTERACTING PROTEIN GIPC"/>
    <property type="match status" value="1"/>
</dbReference>
<dbReference type="EMBL" id="BTSY01000003">
    <property type="protein sequence ID" value="GMT18926.1"/>
    <property type="molecule type" value="Genomic_DNA"/>
</dbReference>
<dbReference type="InterPro" id="IPR055349">
    <property type="entry name" value="GH2_GIPC"/>
</dbReference>
<protein>
    <recommendedName>
        <fullName evidence="2">PDZ domain-containing protein</fullName>
    </recommendedName>
</protein>
<dbReference type="AlphaFoldDB" id="A0AAV5VHQ4"/>
<comment type="caution">
    <text evidence="3">The sequence shown here is derived from an EMBL/GenBank/DDBJ whole genome shotgun (WGS) entry which is preliminary data.</text>
</comment>
<name>A0AAV5VHQ4_9BILA</name>